<evidence type="ECO:0000256" key="8">
    <source>
        <dbReference type="RuleBase" id="RU366017"/>
    </source>
</evidence>
<organism evidence="9 10">
    <name type="scientific">Adineta steineri</name>
    <dbReference type="NCBI Taxonomy" id="433720"/>
    <lineage>
        <taxon>Eukaryota</taxon>
        <taxon>Metazoa</taxon>
        <taxon>Spiralia</taxon>
        <taxon>Gnathifera</taxon>
        <taxon>Rotifera</taxon>
        <taxon>Eurotatoria</taxon>
        <taxon>Bdelloidea</taxon>
        <taxon>Adinetida</taxon>
        <taxon>Adinetidae</taxon>
        <taxon>Adineta</taxon>
    </lineage>
</organism>
<dbReference type="AlphaFoldDB" id="A0A815HCB5"/>
<dbReference type="Proteomes" id="UP000663891">
    <property type="component" value="Unassembled WGS sequence"/>
</dbReference>
<dbReference type="GO" id="GO:0005737">
    <property type="term" value="C:cytoplasm"/>
    <property type="evidence" value="ECO:0007669"/>
    <property type="project" value="TreeGrafter"/>
</dbReference>
<comment type="subcellular location">
    <subcellularLocation>
        <location evidence="1">Membrane</location>
        <topology evidence="1">Single-pass membrane protein</topology>
    </subcellularLocation>
</comment>
<evidence type="ECO:0000256" key="4">
    <source>
        <dbReference type="ARBA" id="ARBA00022679"/>
    </source>
</evidence>
<evidence type="ECO:0000313" key="10">
    <source>
        <dbReference type="Proteomes" id="UP000663891"/>
    </source>
</evidence>
<reference evidence="9" key="1">
    <citation type="submission" date="2021-02" db="EMBL/GenBank/DDBJ databases">
        <authorList>
            <person name="Nowell W R."/>
        </authorList>
    </citation>
    <scope>NUCLEOTIDE SEQUENCE</scope>
</reference>
<name>A0A815HCB5_9BILA</name>
<dbReference type="GO" id="GO:0016020">
    <property type="term" value="C:membrane"/>
    <property type="evidence" value="ECO:0007669"/>
    <property type="project" value="UniProtKB-SubCell"/>
</dbReference>
<accession>A0A815HCB5</accession>
<dbReference type="OrthoDB" id="2017643at2759"/>
<evidence type="ECO:0000256" key="7">
    <source>
        <dbReference type="ARBA" id="ARBA00023136"/>
    </source>
</evidence>
<keyword evidence="6 8" id="KW-1133">Transmembrane helix</keyword>
<feature type="transmembrane region" description="Helical" evidence="8">
    <location>
        <begin position="20"/>
        <end position="47"/>
    </location>
</feature>
<keyword evidence="4 8" id="KW-0808">Transferase</keyword>
<comment type="caution">
    <text evidence="9">The sequence shown here is derived from an EMBL/GenBank/DDBJ whole genome shotgun (WGS) entry which is preliminary data.</text>
</comment>
<gene>
    <name evidence="9" type="ORF">VCS650_LOCUS33826</name>
</gene>
<dbReference type="InterPro" id="IPR008166">
    <property type="entry name" value="Glyco_transf_92"/>
</dbReference>
<keyword evidence="5 8" id="KW-0812">Transmembrane</keyword>
<dbReference type="GO" id="GO:0016757">
    <property type="term" value="F:glycosyltransferase activity"/>
    <property type="evidence" value="ECO:0007669"/>
    <property type="project" value="UniProtKB-UniRule"/>
</dbReference>
<proteinExistence type="inferred from homology"/>
<evidence type="ECO:0000256" key="5">
    <source>
        <dbReference type="ARBA" id="ARBA00022692"/>
    </source>
</evidence>
<dbReference type="PANTHER" id="PTHR21461">
    <property type="entry name" value="GLYCOSYLTRANSFERASE FAMILY 92 PROTEIN"/>
    <property type="match status" value="1"/>
</dbReference>
<protein>
    <recommendedName>
        <fullName evidence="8">Glycosyltransferase family 92 protein</fullName>
        <ecNumber evidence="8">2.4.1.-</ecNumber>
    </recommendedName>
</protein>
<evidence type="ECO:0000256" key="3">
    <source>
        <dbReference type="ARBA" id="ARBA00022676"/>
    </source>
</evidence>
<evidence type="ECO:0000256" key="1">
    <source>
        <dbReference type="ARBA" id="ARBA00004167"/>
    </source>
</evidence>
<evidence type="ECO:0000256" key="2">
    <source>
        <dbReference type="ARBA" id="ARBA00007647"/>
    </source>
</evidence>
<dbReference type="Pfam" id="PF01697">
    <property type="entry name" value="Glyco_transf_92"/>
    <property type="match status" value="1"/>
</dbReference>
<sequence>MVYVIFKARNEFRNSRKNLLIFFFRLLSIIAFILTWSYFIFLCLLHFKTNNNSLQNLSKQQQQQQPCRIQSPQSINIDYNDIYWQRFQSSNGTFFFYNAFYDDRTLNGELSTIRILSMIDRISPIKIYCRIWFSNSSNSIITLADYHYIWSQQWGNYEDKILQPFLINCPFPRQKHLQPYFVSLFEKNCTEITNNLQIINNRPLNKNKQSFAVCVKGLEFLHDDLSIRLIEWIELLNILGVKKIFFYEFDIHPNMSKVLQYYQNETKLVHVQKLSLPGSQPNFPLERKKYLQQKIIHRRQNEIIPYNDCYYKNIYLYDYIVLLDIDEIIIPLQHLNWLDMIYDLEKYFANINQSYDALSARHIYFLDDLDENNNTIQSNLSIVPSYLHMLTHIYRSSNYTKTGSYVKSFFHTERILAVHNHYPLICFSKCQTREMNVTLAHLQHYRKDCVYLLQKSCQNDHRLNRIRDTNIWRFKNSLIQRTSLLSRKLNFLL</sequence>
<evidence type="ECO:0000256" key="6">
    <source>
        <dbReference type="ARBA" id="ARBA00022989"/>
    </source>
</evidence>
<keyword evidence="7 8" id="KW-0472">Membrane</keyword>
<keyword evidence="3 8" id="KW-0328">Glycosyltransferase</keyword>
<dbReference type="PANTHER" id="PTHR21461:SF83">
    <property type="entry name" value="GLYCOSYLTRANSFERASE FAMILY 92 PROTEIN"/>
    <property type="match status" value="1"/>
</dbReference>
<dbReference type="EC" id="2.4.1.-" evidence="8"/>
<evidence type="ECO:0000313" key="9">
    <source>
        <dbReference type="EMBL" id="CAF1352053.1"/>
    </source>
</evidence>
<comment type="similarity">
    <text evidence="2 8">Belongs to the glycosyltransferase 92 family.</text>
</comment>
<dbReference type="EMBL" id="CAJNON010000677">
    <property type="protein sequence ID" value="CAF1352053.1"/>
    <property type="molecule type" value="Genomic_DNA"/>
</dbReference>